<feature type="binding site" evidence="6">
    <location>
        <begin position="81"/>
        <end position="83"/>
    </location>
    <ligand>
        <name>phosphate</name>
        <dbReference type="ChEBI" id="CHEBI:43474"/>
    </ligand>
</feature>
<name>A0A077NLQ7_XENBV</name>
<evidence type="ECO:0000256" key="1">
    <source>
        <dbReference type="ARBA" id="ARBA00005058"/>
    </source>
</evidence>
<gene>
    <name evidence="8" type="primary">punA</name>
    <name evidence="8" type="ORF">XBFM1_1190025</name>
</gene>
<evidence type="ECO:0000256" key="3">
    <source>
        <dbReference type="ARBA" id="ARBA00022676"/>
    </source>
</evidence>
<dbReference type="PIRSF" id="PIRSF000477">
    <property type="entry name" value="PurNPase"/>
    <property type="match status" value="1"/>
</dbReference>
<dbReference type="PANTHER" id="PTHR11904">
    <property type="entry name" value="METHYLTHIOADENOSINE/PURINE NUCLEOSIDE PHOSPHORYLASE"/>
    <property type="match status" value="1"/>
</dbReference>
<dbReference type="InterPro" id="IPR011268">
    <property type="entry name" value="Purine_phosphorylase"/>
</dbReference>
<dbReference type="RefSeq" id="WP_038222866.1">
    <property type="nucleotide sequence ID" value="NZ_CAWLWD010000108.1"/>
</dbReference>
<dbReference type="SUPFAM" id="SSF53167">
    <property type="entry name" value="Purine and uridine phosphorylases"/>
    <property type="match status" value="1"/>
</dbReference>
<organism evidence="8">
    <name type="scientific">Xenorhabdus bovienii str. feltiae Moldova</name>
    <dbReference type="NCBI Taxonomy" id="1398200"/>
    <lineage>
        <taxon>Bacteria</taxon>
        <taxon>Pseudomonadati</taxon>
        <taxon>Pseudomonadota</taxon>
        <taxon>Gammaproteobacteria</taxon>
        <taxon>Enterobacterales</taxon>
        <taxon>Morganellaceae</taxon>
        <taxon>Xenorhabdus</taxon>
    </lineage>
</organism>
<evidence type="ECO:0000256" key="2">
    <source>
        <dbReference type="ARBA" id="ARBA00006751"/>
    </source>
</evidence>
<dbReference type="NCBIfam" id="NF006054">
    <property type="entry name" value="PRK08202.1"/>
    <property type="match status" value="1"/>
</dbReference>
<feature type="binding site" evidence="6">
    <location>
        <position position="235"/>
    </location>
    <ligand>
        <name>a purine D-ribonucleoside</name>
        <dbReference type="ChEBI" id="CHEBI:142355"/>
    </ligand>
</feature>
<dbReference type="NCBIfam" id="TIGR01700">
    <property type="entry name" value="PNPH"/>
    <property type="match status" value="1"/>
</dbReference>
<comment type="pathway">
    <text evidence="1 5">Purine metabolism; purine nucleoside salvage.</text>
</comment>
<dbReference type="PANTHER" id="PTHR11904:SF9">
    <property type="entry name" value="PURINE NUCLEOSIDE PHOSPHORYLASE-RELATED"/>
    <property type="match status" value="1"/>
</dbReference>
<evidence type="ECO:0000256" key="4">
    <source>
        <dbReference type="ARBA" id="ARBA00022679"/>
    </source>
</evidence>
<keyword evidence="3 5" id="KW-0328">Glycosyltransferase</keyword>
<dbReference type="Proteomes" id="UP000028487">
    <property type="component" value="Unassembled WGS sequence"/>
</dbReference>
<feature type="binding site" evidence="6">
    <location>
        <position position="113"/>
    </location>
    <ligand>
        <name>phosphate</name>
        <dbReference type="ChEBI" id="CHEBI:43474"/>
    </ligand>
</feature>
<dbReference type="Pfam" id="PF01048">
    <property type="entry name" value="PNP_UDP_1"/>
    <property type="match status" value="1"/>
</dbReference>
<dbReference type="InterPro" id="IPR035994">
    <property type="entry name" value="Nucleoside_phosphorylase_sf"/>
</dbReference>
<feature type="binding site" evidence="6">
    <location>
        <position position="193"/>
    </location>
    <ligand>
        <name>a purine D-ribonucleoside</name>
        <dbReference type="ChEBI" id="CHEBI:142355"/>
    </ligand>
</feature>
<evidence type="ECO:0000256" key="5">
    <source>
        <dbReference type="PIRNR" id="PIRNR000477"/>
    </source>
</evidence>
<comment type="function">
    <text evidence="5">The purine nucleoside phosphorylases catalyze the phosphorolytic breakdown of the N-glycosidic bond in the beta-(deoxy)ribonucleoside molecules, with the formation of the corresponding free purine bases and pentose-1-phosphate.</text>
</comment>
<dbReference type="GO" id="GO:0004731">
    <property type="term" value="F:purine-nucleoside phosphorylase activity"/>
    <property type="evidence" value="ECO:0007669"/>
    <property type="project" value="UniProtKB-EC"/>
</dbReference>
<evidence type="ECO:0000259" key="7">
    <source>
        <dbReference type="Pfam" id="PF01048"/>
    </source>
</evidence>
<sequence>MHKTADILESKNHVESITNIKPTIGIILGSGLGSFADTLEGAVHIPYSNIPHFAKSGAVGHSNELVIGSIGGKNVVVMKERFHYYEGFTLDQVTFPVRLMKALGVEKLIITNACGAVNTDFSPGDLMLITDHINLTANNPLIGPNNPDLGVRFLDVSEVYNKALRSIVIDVAKAQNITLRQGVYAWWTGPTYETPAEIRMIRTLGADAVGMSTVPEALIARHAGIDTVGISCLTNMACGILDQPLSHEEVIETAEKVKATFLKLIAETISRF</sequence>
<dbReference type="Gene3D" id="3.40.50.1580">
    <property type="entry name" value="Nucleoside phosphorylase domain"/>
    <property type="match status" value="1"/>
</dbReference>
<feature type="domain" description="Nucleoside phosphorylase" evidence="7">
    <location>
        <begin position="23"/>
        <end position="269"/>
    </location>
</feature>
<dbReference type="NCBIfam" id="TIGR01697">
    <property type="entry name" value="PNPH-PUNA-XAPA"/>
    <property type="match status" value="1"/>
</dbReference>
<keyword evidence="4 5" id="KW-0808">Transferase</keyword>
<evidence type="ECO:0000256" key="6">
    <source>
        <dbReference type="PIRSR" id="PIRSR000477-2"/>
    </source>
</evidence>
<protein>
    <recommendedName>
        <fullName evidence="5">Purine nucleoside phosphorylase</fullName>
        <ecNumber evidence="5">2.4.2.1</ecNumber>
    </recommendedName>
    <alternativeName>
        <fullName evidence="5">Inosine-guanosine phosphorylase</fullName>
    </alternativeName>
</protein>
<feature type="binding site" evidence="6">
    <location>
        <position position="212"/>
    </location>
    <ligand>
        <name>phosphate</name>
        <dbReference type="ChEBI" id="CHEBI:43474"/>
    </ligand>
</feature>
<feature type="binding site" evidence="6">
    <location>
        <position position="61"/>
    </location>
    <ligand>
        <name>phosphate</name>
        <dbReference type="ChEBI" id="CHEBI:43474"/>
    </ligand>
</feature>
<dbReference type="GO" id="GO:0005737">
    <property type="term" value="C:cytoplasm"/>
    <property type="evidence" value="ECO:0007669"/>
    <property type="project" value="TreeGrafter"/>
</dbReference>
<evidence type="ECO:0000313" key="8">
    <source>
        <dbReference type="EMBL" id="CDG99765.1"/>
    </source>
</evidence>
<dbReference type="UniPathway" id="UPA00606"/>
<dbReference type="InterPro" id="IPR000845">
    <property type="entry name" value="Nucleoside_phosphorylase_d"/>
</dbReference>
<feature type="binding site" evidence="6">
    <location>
        <position position="30"/>
    </location>
    <ligand>
        <name>phosphate</name>
        <dbReference type="ChEBI" id="CHEBI:43474"/>
    </ligand>
</feature>
<dbReference type="AlphaFoldDB" id="A0A077NLQ7"/>
<dbReference type="InterPro" id="IPR011270">
    <property type="entry name" value="Pur_Nuc_Pase_Ino/Guo-sp"/>
</dbReference>
<proteinExistence type="inferred from homology"/>
<dbReference type="EC" id="2.4.2.1" evidence="5"/>
<reference evidence="8" key="1">
    <citation type="submission" date="2013-07" db="EMBL/GenBank/DDBJ databases">
        <title>Sub-species coevolution in mutualistic symbiosis.</title>
        <authorList>
            <person name="Murfin K."/>
            <person name="Klassen J."/>
            <person name="Lee M."/>
            <person name="Forst S."/>
            <person name="Stock P."/>
            <person name="Goodrich-Blair H."/>
        </authorList>
    </citation>
    <scope>NUCLEOTIDE SEQUENCE [LARGE SCALE GENOMIC DNA]</scope>
    <source>
        <strain evidence="8">Feltiae Moldova</strain>
    </source>
</reference>
<dbReference type="HOGENOM" id="CLU_054456_1_0_6"/>
<dbReference type="CDD" id="cd09009">
    <property type="entry name" value="PNP-EcPNPII_like"/>
    <property type="match status" value="1"/>
</dbReference>
<dbReference type="EMBL" id="CBSV010000023">
    <property type="protein sequence ID" value="CDG99765.1"/>
    <property type="molecule type" value="Genomic_DNA"/>
</dbReference>
<accession>A0A077NLQ7</accession>
<comment type="similarity">
    <text evidence="2 5">Belongs to the PNP/MTAP phosphorylase family.</text>
</comment>
<dbReference type="GO" id="GO:0009116">
    <property type="term" value="P:nucleoside metabolic process"/>
    <property type="evidence" value="ECO:0007669"/>
    <property type="project" value="InterPro"/>
</dbReference>
<comment type="caution">
    <text evidence="8">The sequence shown here is derived from an EMBL/GenBank/DDBJ whole genome shotgun (WGS) entry which is preliminary data.</text>
</comment>